<dbReference type="Proteomes" id="UP001059596">
    <property type="component" value="Chromosome 3R"/>
</dbReference>
<protein>
    <submittedName>
        <fullName evidence="2">Uncharacterized protein</fullName>
    </submittedName>
</protein>
<name>A0A9P9Z0J7_9MUSC</name>
<evidence type="ECO:0000313" key="2">
    <source>
        <dbReference type="EMBL" id="KAI8046350.1"/>
    </source>
</evidence>
<dbReference type="AlphaFoldDB" id="A0A9P9Z0J7"/>
<keyword evidence="3" id="KW-1185">Reference proteome</keyword>
<comment type="caution">
    <text evidence="2">The sequence shown here is derived from an EMBL/GenBank/DDBJ whole genome shotgun (WGS) entry which is preliminary data.</text>
</comment>
<dbReference type="OrthoDB" id="7834435at2759"/>
<feature type="chain" id="PRO_5040409824" evidence="1">
    <location>
        <begin position="21"/>
        <end position="93"/>
    </location>
</feature>
<organism evidence="2 3">
    <name type="scientific">Drosophila gunungcola</name>
    <name type="common">fruit fly</name>
    <dbReference type="NCBI Taxonomy" id="103775"/>
    <lineage>
        <taxon>Eukaryota</taxon>
        <taxon>Metazoa</taxon>
        <taxon>Ecdysozoa</taxon>
        <taxon>Arthropoda</taxon>
        <taxon>Hexapoda</taxon>
        <taxon>Insecta</taxon>
        <taxon>Pterygota</taxon>
        <taxon>Neoptera</taxon>
        <taxon>Endopterygota</taxon>
        <taxon>Diptera</taxon>
        <taxon>Brachycera</taxon>
        <taxon>Muscomorpha</taxon>
        <taxon>Ephydroidea</taxon>
        <taxon>Drosophilidae</taxon>
        <taxon>Drosophila</taxon>
        <taxon>Sophophora</taxon>
    </lineage>
</organism>
<dbReference type="SUPFAM" id="SSF100895">
    <property type="entry name" value="Kazal-type serine protease inhibitors"/>
    <property type="match status" value="1"/>
</dbReference>
<evidence type="ECO:0000313" key="3">
    <source>
        <dbReference type="Proteomes" id="UP001059596"/>
    </source>
</evidence>
<dbReference type="InterPro" id="IPR036058">
    <property type="entry name" value="Kazal_dom_sf"/>
</dbReference>
<keyword evidence="1" id="KW-0732">Signal</keyword>
<evidence type="ECO:0000256" key="1">
    <source>
        <dbReference type="SAM" id="SignalP"/>
    </source>
</evidence>
<proteinExistence type="predicted"/>
<sequence>MKCVSIILIISLGLLALAKANSLKCPRACTRDYRPLCATWQRGIIRPIKSVCTFSNKCVLDNQICRTNQNWVVTDDKRKCKRNSPDCSDLLKE</sequence>
<reference evidence="2" key="1">
    <citation type="journal article" date="2023" name="Genome Biol. Evol.">
        <title>Long-read-based Genome Assembly of Drosophila gunungcola Reveals Fewer Chemosensory Genes in Flower-breeding Species.</title>
        <authorList>
            <person name="Negi A."/>
            <person name="Liao B.Y."/>
            <person name="Yeh S.D."/>
        </authorList>
    </citation>
    <scope>NUCLEOTIDE SEQUENCE</scope>
    <source>
        <strain evidence="2">Sukarami</strain>
    </source>
</reference>
<dbReference type="EMBL" id="JAMKOV010000001">
    <property type="protein sequence ID" value="KAI8046350.1"/>
    <property type="molecule type" value="Genomic_DNA"/>
</dbReference>
<dbReference type="Gene3D" id="3.30.60.30">
    <property type="match status" value="1"/>
</dbReference>
<feature type="signal peptide" evidence="1">
    <location>
        <begin position="1"/>
        <end position="20"/>
    </location>
</feature>
<gene>
    <name evidence="2" type="ORF">M5D96_002552</name>
</gene>
<accession>A0A9P9Z0J7</accession>